<dbReference type="Proteomes" id="UP000179164">
    <property type="component" value="Unassembled WGS sequence"/>
</dbReference>
<reference evidence="2 3" key="1">
    <citation type="journal article" date="2016" name="Nat. Commun.">
        <title>Thousands of microbial genomes shed light on interconnected biogeochemical processes in an aquifer system.</title>
        <authorList>
            <person name="Anantharaman K."/>
            <person name="Brown C.T."/>
            <person name="Hug L.A."/>
            <person name="Sharon I."/>
            <person name="Castelle C.J."/>
            <person name="Probst A.J."/>
            <person name="Thomas B.C."/>
            <person name="Singh A."/>
            <person name="Wilkins M.J."/>
            <person name="Karaoz U."/>
            <person name="Brodie E.L."/>
            <person name="Williams K.H."/>
            <person name="Hubbard S.S."/>
            <person name="Banfield J.F."/>
        </authorList>
    </citation>
    <scope>NUCLEOTIDE SEQUENCE [LARGE SCALE GENOMIC DNA]</scope>
</reference>
<evidence type="ECO:0008006" key="4">
    <source>
        <dbReference type="Google" id="ProtNLM"/>
    </source>
</evidence>
<gene>
    <name evidence="2" type="ORF">A2898_05475</name>
</gene>
<feature type="transmembrane region" description="Helical" evidence="1">
    <location>
        <begin position="75"/>
        <end position="102"/>
    </location>
</feature>
<name>A0A1G2AZW5_9BACT</name>
<evidence type="ECO:0000313" key="2">
    <source>
        <dbReference type="EMBL" id="OGY82454.1"/>
    </source>
</evidence>
<protein>
    <recommendedName>
        <fullName evidence="4">DUF2079 domain-containing protein</fullName>
    </recommendedName>
</protein>
<evidence type="ECO:0000313" key="3">
    <source>
        <dbReference type="Proteomes" id="UP000179164"/>
    </source>
</evidence>
<feature type="transmembrane region" description="Helical" evidence="1">
    <location>
        <begin position="307"/>
        <end position="325"/>
    </location>
</feature>
<feature type="transmembrane region" description="Helical" evidence="1">
    <location>
        <begin position="163"/>
        <end position="193"/>
    </location>
</feature>
<keyword evidence="1" id="KW-1133">Transmembrane helix</keyword>
<proteinExistence type="predicted"/>
<dbReference type="STRING" id="1798543.A2898_05475"/>
<feature type="transmembrane region" description="Helical" evidence="1">
    <location>
        <begin position="345"/>
        <end position="373"/>
    </location>
</feature>
<feature type="transmembrane region" description="Helical" evidence="1">
    <location>
        <begin position="12"/>
        <end position="30"/>
    </location>
</feature>
<keyword evidence="1" id="KW-0812">Transmembrane</keyword>
<keyword evidence="1" id="KW-0472">Membrane</keyword>
<sequence>MQLLHTQYTSRYLCAAIIVYCAIFIMLGIIKLDAHDYTAIDLGIYTQVAWHTAHGDPFGMTIHPHSYLGDHFEPLLAFLAIPFFFFQSPLTLLIFQTLAIGLTAWPLFRIGKRYIGDMPALGIAALFLLNPFVQNANAFEFHMLPFAMFGIAWTYVWFLEKKFWAFTVTITAALLVREDVSLVVMMFSAIAFFYHRERRWKLTPLILASIWLIGSLLLIAHFNPDGGYKFFTYYSPLTSSNADGGVIASFASNVLLKLIHPYTWVLAMAFLLPFMGIPLLGARMLLPSVLVFIQVALTGFTELVLKTHYSALMLPSLFVALVFGLQRLRERPPRILAALPMRMQLITILLATVTLYSVLTFGPLPSLGAAVFFSKSTNNAADQMLAAYVAEVQKDDSVIASFAVLPHLAARSDLYSLHYAFLGTRQYSKEAFPFPQDIDRGIVDFNDFLIYHLQSFGIAPYADAAVTGPKRIRDFFRERGLVPTKVFDTLALYERSLEPGIELYRAHDTPPTDLSGKIQSISPELTFVGWKELPIDNDKLFGRSVFWRVESPIDVNYQLLLTSGNYQKYYPLGYGLYPIWEWPVGKIIQINYWWYIPNTAKTSPVNIQLVDIEGYVQLDGLRSPAMNITRSTLIGSVIAVE</sequence>
<dbReference type="InterPro" id="IPR018650">
    <property type="entry name" value="STSV1_Orf64"/>
</dbReference>
<evidence type="ECO:0000256" key="1">
    <source>
        <dbReference type="SAM" id="Phobius"/>
    </source>
</evidence>
<accession>A0A1G2AZW5</accession>
<dbReference type="Pfam" id="PF09852">
    <property type="entry name" value="DUF2079"/>
    <property type="match status" value="1"/>
</dbReference>
<feature type="transmembrane region" description="Helical" evidence="1">
    <location>
        <begin position="284"/>
        <end position="301"/>
    </location>
</feature>
<feature type="transmembrane region" description="Helical" evidence="1">
    <location>
        <begin position="205"/>
        <end position="222"/>
    </location>
</feature>
<dbReference type="EMBL" id="MHKE01000020">
    <property type="protein sequence ID" value="OGY82454.1"/>
    <property type="molecule type" value="Genomic_DNA"/>
</dbReference>
<dbReference type="AlphaFoldDB" id="A0A1G2AZW5"/>
<organism evidence="2 3">
    <name type="scientific">Candidatus Kerfeldbacteria bacterium RIFCSPLOWO2_01_FULL_48_11</name>
    <dbReference type="NCBI Taxonomy" id="1798543"/>
    <lineage>
        <taxon>Bacteria</taxon>
        <taxon>Candidatus Kerfeldiibacteriota</taxon>
    </lineage>
</organism>
<comment type="caution">
    <text evidence="2">The sequence shown here is derived from an EMBL/GenBank/DDBJ whole genome shotgun (WGS) entry which is preliminary data.</text>
</comment>
<feature type="transmembrane region" description="Helical" evidence="1">
    <location>
        <begin position="259"/>
        <end position="277"/>
    </location>
</feature>